<comment type="caution">
    <text evidence="4">The sequence shown here is derived from an EMBL/GenBank/DDBJ whole genome shotgun (WGS) entry which is preliminary data.</text>
</comment>
<keyword evidence="2" id="KW-0808">Transferase</keyword>
<reference evidence="4" key="1">
    <citation type="submission" date="2021-12" db="EMBL/GenBank/DDBJ databases">
        <title>Prjna785345.</title>
        <authorList>
            <person name="Rujirawat T."/>
            <person name="Krajaejun T."/>
        </authorList>
    </citation>
    <scope>NUCLEOTIDE SEQUENCE</scope>
    <source>
        <strain evidence="4">Pi057C3</strain>
    </source>
</reference>
<comment type="similarity">
    <text evidence="1">Belongs to the transferase hexapeptide repeat family.</text>
</comment>
<dbReference type="SMART" id="SM01266">
    <property type="entry name" value="Mac"/>
    <property type="match status" value="1"/>
</dbReference>
<evidence type="ECO:0000313" key="4">
    <source>
        <dbReference type="EMBL" id="KAJ0401601.1"/>
    </source>
</evidence>
<accession>A0AAD5M234</accession>
<organism evidence="4 5">
    <name type="scientific">Pythium insidiosum</name>
    <name type="common">Pythiosis disease agent</name>
    <dbReference type="NCBI Taxonomy" id="114742"/>
    <lineage>
        <taxon>Eukaryota</taxon>
        <taxon>Sar</taxon>
        <taxon>Stramenopiles</taxon>
        <taxon>Oomycota</taxon>
        <taxon>Peronosporomycetes</taxon>
        <taxon>Pythiales</taxon>
        <taxon>Pythiaceae</taxon>
        <taxon>Pythium</taxon>
    </lineage>
</organism>
<evidence type="ECO:0000313" key="5">
    <source>
        <dbReference type="Proteomes" id="UP001209570"/>
    </source>
</evidence>
<dbReference type="PANTHER" id="PTHR23416:SF23">
    <property type="entry name" value="ACETYLTRANSFERASE C18B11.09C-RELATED"/>
    <property type="match status" value="1"/>
</dbReference>
<dbReference type="Gene3D" id="2.160.10.10">
    <property type="entry name" value="Hexapeptide repeat proteins"/>
    <property type="match status" value="1"/>
</dbReference>
<dbReference type="PROSITE" id="PS00101">
    <property type="entry name" value="HEXAPEP_TRANSFERASES"/>
    <property type="match status" value="1"/>
</dbReference>
<dbReference type="InterPro" id="IPR051159">
    <property type="entry name" value="Hexapeptide_acetyltransf"/>
</dbReference>
<dbReference type="CDD" id="cd03357">
    <property type="entry name" value="LbH_MAT_GAT"/>
    <property type="match status" value="1"/>
</dbReference>
<dbReference type="InterPro" id="IPR011004">
    <property type="entry name" value="Trimer_LpxA-like_sf"/>
</dbReference>
<gene>
    <name evidence="4" type="ORF">P43SY_008676</name>
</gene>
<dbReference type="PANTHER" id="PTHR23416">
    <property type="entry name" value="SIALIC ACID SYNTHASE-RELATED"/>
    <property type="match status" value="1"/>
</dbReference>
<evidence type="ECO:0000256" key="2">
    <source>
        <dbReference type="ARBA" id="ARBA00022679"/>
    </source>
</evidence>
<dbReference type="GO" id="GO:0016407">
    <property type="term" value="F:acetyltransferase activity"/>
    <property type="evidence" value="ECO:0007669"/>
    <property type="project" value="InterPro"/>
</dbReference>
<dbReference type="EMBL" id="JAKCXM010000124">
    <property type="protein sequence ID" value="KAJ0401601.1"/>
    <property type="molecule type" value="Genomic_DNA"/>
</dbReference>
<dbReference type="SUPFAM" id="SSF51161">
    <property type="entry name" value="Trimeric LpxA-like enzymes"/>
    <property type="match status" value="1"/>
</dbReference>
<dbReference type="Proteomes" id="UP001209570">
    <property type="component" value="Unassembled WGS sequence"/>
</dbReference>
<dbReference type="InterPro" id="IPR018357">
    <property type="entry name" value="Hexapep_transf_CS"/>
</dbReference>
<protein>
    <recommendedName>
        <fullName evidence="3">Maltose/galactoside acetyltransferase domain-containing protein</fullName>
    </recommendedName>
</protein>
<dbReference type="Pfam" id="PF00132">
    <property type="entry name" value="Hexapep"/>
    <property type="match status" value="1"/>
</dbReference>
<dbReference type="FunFam" id="2.160.10.10:FF:000008">
    <property type="entry name" value="Maltose O-acetyltransferase"/>
    <property type="match status" value="1"/>
</dbReference>
<evidence type="ECO:0000259" key="3">
    <source>
        <dbReference type="SMART" id="SM01266"/>
    </source>
</evidence>
<dbReference type="GO" id="GO:0008374">
    <property type="term" value="F:O-acyltransferase activity"/>
    <property type="evidence" value="ECO:0007669"/>
    <property type="project" value="TreeGrafter"/>
</dbReference>
<keyword evidence="5" id="KW-1185">Reference proteome</keyword>
<name>A0AAD5M234_PYTIN</name>
<evidence type="ECO:0000256" key="1">
    <source>
        <dbReference type="ARBA" id="ARBA00007274"/>
    </source>
</evidence>
<feature type="domain" description="Maltose/galactoside acetyltransferase" evidence="3">
    <location>
        <begin position="7"/>
        <end position="60"/>
    </location>
</feature>
<dbReference type="AlphaFoldDB" id="A0AAD5M234"/>
<proteinExistence type="inferred from homology"/>
<dbReference type="InterPro" id="IPR024688">
    <property type="entry name" value="Mac_dom"/>
</dbReference>
<sequence>MTHMTEKQKMINGELYDCMDPELVADRQRVRSLVKQFNEAASYSSESVALLCEMLGTKGEKVIIEAPFRCDYGYNIHAGDCVFMNFNCVLLDVCEIRIGARTLLGPGVQIYTASHPLDPELRKMGLENGSPITIEEDVWIGGNAILLPGVRVGRGSVIGAGSVVTKDVPPMSVFAGNPARFIKSVVPPQSESATVDALTPAIRRAVSFHIRHAAIVGTLSFASSAIAVNLLIFDESSADIRDRVLWSGNLFGHHAEIRLLPTFYNCFATLLGWSLRLLYRLWTVDNDVLVVLDGPVVYDNYLAQARQRVASRLWHDCPRNEGSTT</sequence>
<dbReference type="InterPro" id="IPR001451">
    <property type="entry name" value="Hexapep"/>
</dbReference>
<dbReference type="Pfam" id="PF12464">
    <property type="entry name" value="Mac"/>
    <property type="match status" value="1"/>
</dbReference>